<dbReference type="Proteomes" id="UP001497392">
    <property type="component" value="Unassembled WGS sequence"/>
</dbReference>
<name>A0ABP1GDJ2_9CHLO</name>
<feature type="signal peptide" evidence="2">
    <location>
        <begin position="1"/>
        <end position="19"/>
    </location>
</feature>
<organism evidence="3 4">
    <name type="scientific">Coccomyxa viridis</name>
    <dbReference type="NCBI Taxonomy" id="1274662"/>
    <lineage>
        <taxon>Eukaryota</taxon>
        <taxon>Viridiplantae</taxon>
        <taxon>Chlorophyta</taxon>
        <taxon>core chlorophytes</taxon>
        <taxon>Trebouxiophyceae</taxon>
        <taxon>Trebouxiophyceae incertae sedis</taxon>
        <taxon>Coccomyxaceae</taxon>
        <taxon>Coccomyxa</taxon>
    </lineage>
</organism>
<feature type="transmembrane region" description="Helical" evidence="1">
    <location>
        <begin position="38"/>
        <end position="64"/>
    </location>
</feature>
<accession>A0ABP1GDJ2</accession>
<reference evidence="3 4" key="1">
    <citation type="submission" date="2024-06" db="EMBL/GenBank/DDBJ databases">
        <authorList>
            <person name="Kraege A."/>
            <person name="Thomma B."/>
        </authorList>
    </citation>
    <scope>NUCLEOTIDE SEQUENCE [LARGE SCALE GENOMIC DNA]</scope>
</reference>
<dbReference type="EMBL" id="CAXHTA020000019">
    <property type="protein sequence ID" value="CAL5228654.1"/>
    <property type="molecule type" value="Genomic_DNA"/>
</dbReference>
<protein>
    <submittedName>
        <fullName evidence="3">G11823 protein</fullName>
    </submittedName>
</protein>
<sequence length="177" mass="19847">MRTADAAFLLLWTLSCVSAQPVNVSIPGIGDERKHKWWVWLIVSVSGFSLLVSLFYVARGIWVWRKRARLRKAMLENMATNGSGDVEAGRTHDPKTGTFSFWSPESAAVPPQSAAAPNDPFLKDWRRAAQISAANEAKLRQHGMGPVVLRKKECMYRKGEHAKPSHVLTRLQRHNSS</sequence>
<keyword evidence="1" id="KW-0472">Membrane</keyword>
<feature type="chain" id="PRO_5046885619" evidence="2">
    <location>
        <begin position="20"/>
        <end position="177"/>
    </location>
</feature>
<keyword evidence="2" id="KW-0732">Signal</keyword>
<evidence type="ECO:0000313" key="3">
    <source>
        <dbReference type="EMBL" id="CAL5228654.1"/>
    </source>
</evidence>
<proteinExistence type="predicted"/>
<evidence type="ECO:0000313" key="4">
    <source>
        <dbReference type="Proteomes" id="UP001497392"/>
    </source>
</evidence>
<evidence type="ECO:0000256" key="2">
    <source>
        <dbReference type="SAM" id="SignalP"/>
    </source>
</evidence>
<keyword evidence="4" id="KW-1185">Reference proteome</keyword>
<gene>
    <name evidence="3" type="primary">g11823</name>
    <name evidence="3" type="ORF">VP750_LOCUS10560</name>
</gene>
<evidence type="ECO:0000256" key="1">
    <source>
        <dbReference type="SAM" id="Phobius"/>
    </source>
</evidence>
<dbReference type="PROSITE" id="PS51257">
    <property type="entry name" value="PROKAR_LIPOPROTEIN"/>
    <property type="match status" value="1"/>
</dbReference>
<keyword evidence="1" id="KW-1133">Transmembrane helix</keyword>
<comment type="caution">
    <text evidence="3">The sequence shown here is derived from an EMBL/GenBank/DDBJ whole genome shotgun (WGS) entry which is preliminary data.</text>
</comment>
<keyword evidence="1" id="KW-0812">Transmembrane</keyword>